<dbReference type="InterPro" id="IPR036396">
    <property type="entry name" value="Cyt_P450_sf"/>
</dbReference>
<keyword evidence="8" id="KW-0812">Transmembrane</keyword>
<sequence length="502" mass="57089">MMLVPVPSGLVAILVATGFYVICSVMYRLYFSALSKFPGSKTAAASGWYRFYYDYWCRGQYVFIVKEMHQIYGPVVRISPGELSIQDPDFYDTIYVTGSKRQDTDFDQHCTGIDFHGSHFLTMDHYLHQRRRKPLEPFFSRLGISRLQPMLAECTLHLESRFRDLQGTQTITNPDHAFCAYSGDIIRRICLGDDDTEGRFLDDPRFAPYCYNLIRMITMSIPLFLGFLWFGKLLAMIPETILFGIIPNGHILSVLKAKARSHIREELGSAGSLTEKDLNTSLFRSIAYGNMSNSERSIERLTQEAQVLLGAGIANTFRILSFASNHILSQPELRERFEAELRVPMAEWPRIVPTWTDLEKLPLLQAIIKESLRLNYGASHRLPRVSPTVPVQYKDFTIPPGVLVSMSAYLMHTDPEVYASPGEFVPDRWLQASTTAMRRNFVPLNRGSRNCLGQNLAMAEMSLALAVLYRPGSPRLELIGTEDTNVERVRKSSTKDVRVVVR</sequence>
<dbReference type="PRINTS" id="PR00465">
    <property type="entry name" value="EP450IV"/>
</dbReference>
<dbReference type="InterPro" id="IPR002403">
    <property type="entry name" value="Cyt_P450_E_grp-IV"/>
</dbReference>
<keyword evidence="6" id="KW-0408">Iron</keyword>
<evidence type="ECO:0000256" key="1">
    <source>
        <dbReference type="ARBA" id="ARBA00001971"/>
    </source>
</evidence>
<feature type="transmembrane region" description="Helical" evidence="8">
    <location>
        <begin position="209"/>
        <end position="230"/>
    </location>
</feature>
<dbReference type="Gene3D" id="1.10.630.10">
    <property type="entry name" value="Cytochrome P450"/>
    <property type="match status" value="1"/>
</dbReference>
<gene>
    <name evidence="9" type="ORF">PGQ11_001238</name>
</gene>
<keyword evidence="10" id="KW-1185">Reference proteome</keyword>
<comment type="caution">
    <text evidence="9">The sequence shown here is derived from an EMBL/GenBank/DDBJ whole genome shotgun (WGS) entry which is preliminary data.</text>
</comment>
<evidence type="ECO:0000256" key="2">
    <source>
        <dbReference type="ARBA" id="ARBA00010617"/>
    </source>
</evidence>
<feature type="transmembrane region" description="Helical" evidence="8">
    <location>
        <begin position="6"/>
        <end position="31"/>
    </location>
</feature>
<evidence type="ECO:0000256" key="3">
    <source>
        <dbReference type="ARBA" id="ARBA00022617"/>
    </source>
</evidence>
<evidence type="ECO:0000313" key="9">
    <source>
        <dbReference type="EMBL" id="KAK8879944.1"/>
    </source>
</evidence>
<keyword evidence="4" id="KW-0479">Metal-binding</keyword>
<evidence type="ECO:0000313" key="10">
    <source>
        <dbReference type="Proteomes" id="UP001390339"/>
    </source>
</evidence>
<keyword evidence="3" id="KW-0349">Heme</keyword>
<dbReference type="Proteomes" id="UP001390339">
    <property type="component" value="Unassembled WGS sequence"/>
</dbReference>
<evidence type="ECO:0000256" key="4">
    <source>
        <dbReference type="ARBA" id="ARBA00022723"/>
    </source>
</evidence>
<accession>A0ABR2JM66</accession>
<dbReference type="Pfam" id="PF00067">
    <property type="entry name" value="p450"/>
    <property type="match status" value="1"/>
</dbReference>
<dbReference type="CDD" id="cd11062">
    <property type="entry name" value="CYP58-like"/>
    <property type="match status" value="1"/>
</dbReference>
<dbReference type="PANTHER" id="PTHR24305">
    <property type="entry name" value="CYTOCHROME P450"/>
    <property type="match status" value="1"/>
</dbReference>
<dbReference type="InterPro" id="IPR001128">
    <property type="entry name" value="Cyt_P450"/>
</dbReference>
<comment type="cofactor">
    <cofactor evidence="1">
        <name>heme</name>
        <dbReference type="ChEBI" id="CHEBI:30413"/>
    </cofactor>
</comment>
<evidence type="ECO:0000256" key="6">
    <source>
        <dbReference type="ARBA" id="ARBA00023004"/>
    </source>
</evidence>
<keyword evidence="7" id="KW-0503">Monooxygenase</keyword>
<evidence type="ECO:0000256" key="5">
    <source>
        <dbReference type="ARBA" id="ARBA00023002"/>
    </source>
</evidence>
<reference evidence="9 10" key="1">
    <citation type="journal article" date="2024" name="IMA Fungus">
        <title>Apiospora arundinis, a panoply of carbohydrate-active enzymes and secondary metabolites.</title>
        <authorList>
            <person name="Sorensen T."/>
            <person name="Petersen C."/>
            <person name="Muurmann A.T."/>
            <person name="Christiansen J.V."/>
            <person name="Brundto M.L."/>
            <person name="Overgaard C.K."/>
            <person name="Boysen A.T."/>
            <person name="Wollenberg R.D."/>
            <person name="Larsen T.O."/>
            <person name="Sorensen J.L."/>
            <person name="Nielsen K.L."/>
            <person name="Sondergaard T.E."/>
        </authorList>
    </citation>
    <scope>NUCLEOTIDE SEQUENCE [LARGE SCALE GENOMIC DNA]</scope>
    <source>
        <strain evidence="9 10">AAU 773</strain>
    </source>
</reference>
<dbReference type="SUPFAM" id="SSF48264">
    <property type="entry name" value="Cytochrome P450"/>
    <property type="match status" value="1"/>
</dbReference>
<evidence type="ECO:0000256" key="8">
    <source>
        <dbReference type="SAM" id="Phobius"/>
    </source>
</evidence>
<comment type="similarity">
    <text evidence="2">Belongs to the cytochrome P450 family.</text>
</comment>
<dbReference type="PANTHER" id="PTHR24305:SF157">
    <property type="entry name" value="N-ACETYLTRYPTOPHAN 6-HYDROXYLASE IVOC-RELATED"/>
    <property type="match status" value="1"/>
</dbReference>
<name>A0ABR2JM66_9PEZI</name>
<proteinExistence type="inferred from homology"/>
<keyword evidence="5" id="KW-0560">Oxidoreductase</keyword>
<dbReference type="EMBL" id="JAPCWZ010000001">
    <property type="protein sequence ID" value="KAK8879944.1"/>
    <property type="molecule type" value="Genomic_DNA"/>
</dbReference>
<dbReference type="InterPro" id="IPR050121">
    <property type="entry name" value="Cytochrome_P450_monoxygenase"/>
</dbReference>
<keyword evidence="8" id="KW-0472">Membrane</keyword>
<protein>
    <submittedName>
        <fullName evidence="9">Cytochrome P450</fullName>
    </submittedName>
</protein>
<keyword evidence="8" id="KW-1133">Transmembrane helix</keyword>
<evidence type="ECO:0000256" key="7">
    <source>
        <dbReference type="ARBA" id="ARBA00023033"/>
    </source>
</evidence>
<organism evidence="9 10">
    <name type="scientific">Apiospora arundinis</name>
    <dbReference type="NCBI Taxonomy" id="335852"/>
    <lineage>
        <taxon>Eukaryota</taxon>
        <taxon>Fungi</taxon>
        <taxon>Dikarya</taxon>
        <taxon>Ascomycota</taxon>
        <taxon>Pezizomycotina</taxon>
        <taxon>Sordariomycetes</taxon>
        <taxon>Xylariomycetidae</taxon>
        <taxon>Amphisphaeriales</taxon>
        <taxon>Apiosporaceae</taxon>
        <taxon>Apiospora</taxon>
    </lineage>
</organism>